<organism evidence="4 5">
    <name type="scientific">Domibacillus aminovorans</name>
    <dbReference type="NCBI Taxonomy" id="29332"/>
    <lineage>
        <taxon>Bacteria</taxon>
        <taxon>Bacillati</taxon>
        <taxon>Bacillota</taxon>
        <taxon>Bacilli</taxon>
        <taxon>Bacillales</taxon>
        <taxon>Bacillaceae</taxon>
        <taxon>Domibacillus</taxon>
    </lineage>
</organism>
<proteinExistence type="predicted"/>
<evidence type="ECO:0000256" key="1">
    <source>
        <dbReference type="ARBA" id="ARBA00004127"/>
    </source>
</evidence>
<dbReference type="RefSeq" id="WP_018394363.1">
    <property type="nucleotide sequence ID" value="NZ_JBCNAN010000047.1"/>
</dbReference>
<feature type="transmembrane region" description="Helical" evidence="2">
    <location>
        <begin position="228"/>
        <end position="251"/>
    </location>
</feature>
<dbReference type="InterPro" id="IPR037185">
    <property type="entry name" value="EmrE-like"/>
</dbReference>
<feature type="transmembrane region" description="Helical" evidence="2">
    <location>
        <begin position="102"/>
        <end position="122"/>
    </location>
</feature>
<evidence type="ECO:0000313" key="4">
    <source>
        <dbReference type="EMBL" id="OAH63207.1"/>
    </source>
</evidence>
<gene>
    <name evidence="3" type="ORF">AWH48_18660</name>
    <name evidence="4" type="ORF">AWH49_06535</name>
</gene>
<dbReference type="EMBL" id="LQWY01000002">
    <property type="protein sequence ID" value="OAH63207.1"/>
    <property type="molecule type" value="Genomic_DNA"/>
</dbReference>
<keyword evidence="2" id="KW-0812">Transmembrane</keyword>
<reference evidence="5 6" key="1">
    <citation type="submission" date="2016-01" db="EMBL/GenBank/DDBJ databases">
        <title>Investigation of taxonomic status of Bacillus aminovorans.</title>
        <authorList>
            <person name="Verma A."/>
            <person name="Pal Y."/>
            <person name="Krishnamurthi S."/>
        </authorList>
    </citation>
    <scope>NUCLEOTIDE SEQUENCE [LARGE SCALE GENOMIC DNA]</scope>
    <source>
        <strain evidence="4 5">DSM 1314</strain>
        <strain evidence="3 6">DSM 4337</strain>
    </source>
</reference>
<dbReference type="Proteomes" id="UP000077271">
    <property type="component" value="Unassembled WGS sequence"/>
</dbReference>
<dbReference type="SUPFAM" id="SSF103481">
    <property type="entry name" value="Multidrug resistance efflux transporter EmrE"/>
    <property type="match status" value="1"/>
</dbReference>
<sequence>MSSLAAAKKKHREKTVRWGFMWALWTAVLWGAWYIPGSAIWYEFPFGSMAMATNEEYITVAAVIAGLNAVAVLLFMFIWLGVLGKWKDYGRTIVHFRKVTKWYFIAAIFGGLMAIFGSFLAIGFVGGVFAAVAGLMYPIVGSILANRWYGEKISRRAAIGIGMIVVGGIAVFAPGIVGEIQNSSGAWLGYIGGLMAAIGWGVEGAIAGRALDVTDPDVGLTLRFTGEVFWWVAVVLPLFLIFGDVPILTIIGQTLTSGAAVIWLLLAGITFGFCYVSWYKSFPLIGVGRGQAIGDLYGIFSIIFISIFTLTMPEWNFILGALVVITGGFVMFTEKRDEMEVLRAVPTDRKDKEEAI</sequence>
<name>A0A177LCZ8_9BACI</name>
<keyword evidence="2" id="KW-1133">Transmembrane helix</keyword>
<comment type="subcellular location">
    <subcellularLocation>
        <location evidence="1">Endomembrane system</location>
        <topology evidence="1">Multi-pass membrane protein</topology>
    </subcellularLocation>
</comment>
<comment type="caution">
    <text evidence="4">The sequence shown here is derived from an EMBL/GenBank/DDBJ whole genome shotgun (WGS) entry which is preliminary data.</text>
</comment>
<feature type="transmembrane region" description="Helical" evidence="2">
    <location>
        <begin position="20"/>
        <end position="42"/>
    </location>
</feature>
<dbReference type="Proteomes" id="UP000076935">
    <property type="component" value="Unassembled WGS sequence"/>
</dbReference>
<feature type="transmembrane region" description="Helical" evidence="2">
    <location>
        <begin position="290"/>
        <end position="309"/>
    </location>
</feature>
<dbReference type="OrthoDB" id="5604143at2"/>
<feature type="transmembrane region" description="Helical" evidence="2">
    <location>
        <begin position="57"/>
        <end position="82"/>
    </location>
</feature>
<evidence type="ECO:0008006" key="7">
    <source>
        <dbReference type="Google" id="ProtNLM"/>
    </source>
</evidence>
<feature type="transmembrane region" description="Helical" evidence="2">
    <location>
        <begin position="188"/>
        <end position="207"/>
    </location>
</feature>
<keyword evidence="5" id="KW-1185">Reference proteome</keyword>
<evidence type="ECO:0000313" key="5">
    <source>
        <dbReference type="Proteomes" id="UP000076935"/>
    </source>
</evidence>
<feature type="transmembrane region" description="Helical" evidence="2">
    <location>
        <begin position="315"/>
        <end position="333"/>
    </location>
</feature>
<evidence type="ECO:0000313" key="6">
    <source>
        <dbReference type="Proteomes" id="UP000077271"/>
    </source>
</evidence>
<evidence type="ECO:0000313" key="3">
    <source>
        <dbReference type="EMBL" id="OAH58392.1"/>
    </source>
</evidence>
<dbReference type="EMBL" id="LQWZ01000010">
    <property type="protein sequence ID" value="OAH58392.1"/>
    <property type="molecule type" value="Genomic_DNA"/>
</dbReference>
<keyword evidence="2" id="KW-0472">Membrane</keyword>
<evidence type="ECO:0000256" key="2">
    <source>
        <dbReference type="SAM" id="Phobius"/>
    </source>
</evidence>
<feature type="transmembrane region" description="Helical" evidence="2">
    <location>
        <begin position="157"/>
        <end position="176"/>
    </location>
</feature>
<feature type="transmembrane region" description="Helical" evidence="2">
    <location>
        <begin position="128"/>
        <end position="145"/>
    </location>
</feature>
<feature type="transmembrane region" description="Helical" evidence="2">
    <location>
        <begin position="257"/>
        <end position="278"/>
    </location>
</feature>
<dbReference type="STRING" id="29332.AWH48_18660"/>
<dbReference type="AlphaFoldDB" id="A0A177LCZ8"/>
<accession>A0A177LCZ8</accession>
<protein>
    <recommendedName>
        <fullName evidence="7">Multidrug DMT transporter permease</fullName>
    </recommendedName>
</protein>